<comment type="caution">
    <text evidence="2">The sequence shown here is derived from an EMBL/GenBank/DDBJ whole genome shotgun (WGS) entry which is preliminary data.</text>
</comment>
<dbReference type="EMBL" id="VEWN01000004">
    <property type="protein sequence ID" value="KAA1056286.1"/>
    <property type="molecule type" value="Genomic_DNA"/>
</dbReference>
<evidence type="ECO:0000256" key="1">
    <source>
        <dbReference type="SAM" id="MobiDB-lite"/>
    </source>
</evidence>
<evidence type="ECO:0000313" key="3">
    <source>
        <dbReference type="Proteomes" id="UP000325333"/>
    </source>
</evidence>
<organism evidence="2 3">
    <name type="scientific">Azospirillum argentinense</name>
    <dbReference type="NCBI Taxonomy" id="2970906"/>
    <lineage>
        <taxon>Bacteria</taxon>
        <taxon>Pseudomonadati</taxon>
        <taxon>Pseudomonadota</taxon>
        <taxon>Alphaproteobacteria</taxon>
        <taxon>Rhodospirillales</taxon>
        <taxon>Azospirillaceae</taxon>
        <taxon>Azospirillum</taxon>
    </lineage>
</organism>
<evidence type="ECO:0000313" key="2">
    <source>
        <dbReference type="EMBL" id="KAA1056286.1"/>
    </source>
</evidence>
<name>A0A5B0KWH3_9PROT</name>
<dbReference type="Proteomes" id="UP000325333">
    <property type="component" value="Unassembled WGS sequence"/>
</dbReference>
<sequence length="72" mass="7752">MSSACLGPSARHQGGRVNHPGSSGADPIRSSLSRRQWSDNHRTHAPWAGTGGPRPGLRSMCCVSGRSHYKVW</sequence>
<proteinExistence type="predicted"/>
<dbReference type="AlphaFoldDB" id="A0A5B0KWH3"/>
<feature type="region of interest" description="Disordered" evidence="1">
    <location>
        <begin position="1"/>
        <end position="59"/>
    </location>
</feature>
<protein>
    <submittedName>
        <fullName evidence="2">Uncharacterized protein</fullName>
    </submittedName>
</protein>
<reference evidence="2 3" key="1">
    <citation type="submission" date="2019-07" db="EMBL/GenBank/DDBJ databases">
        <title>Genome sequencing of the stress-tolerant strain Azospirillum brasilense Az19.</title>
        <authorList>
            <person name="Maroniche G.A."/>
            <person name="Garcia J.E."/>
            <person name="Pagnussat L."/>
            <person name="Amenta M."/>
            <person name="Creus C.M."/>
        </authorList>
    </citation>
    <scope>NUCLEOTIDE SEQUENCE [LARGE SCALE GENOMIC DNA]</scope>
    <source>
        <strain evidence="2 3">Az19</strain>
    </source>
</reference>
<accession>A0A5B0KWH3</accession>
<gene>
    <name evidence="2" type="ORF">FH063_004434</name>
</gene>